<dbReference type="SMART" id="SM00901">
    <property type="entry name" value="FRG"/>
    <property type="match status" value="1"/>
</dbReference>
<evidence type="ECO:0000259" key="1">
    <source>
        <dbReference type="SMART" id="SM00901"/>
    </source>
</evidence>
<dbReference type="STRING" id="1416801.SAMN05192553_102731"/>
<dbReference type="RefSeq" id="WP_092172059.1">
    <property type="nucleotide sequence ID" value="NZ_FNZH01000002.1"/>
</dbReference>
<dbReference type="AlphaFoldDB" id="A0A1H6WM15"/>
<sequence>MEISIKNVSELTEYFKYLLSETHVIWWFRGHSDYSWKLLPSLWREYSKTQESYMTREFLFKARARTTLFPGAGDNSGWLSLMQHHGLPTRLLDWSKSPLIALYFAVNDYHRHSNISSEKDACIWMLCPGQMNEYFGHENLIYPVDSNSSLELINQAFYTDRNDNLGVIATSAIETHKRIIMQQSAFTIHSETNSLESLQPNSNWLRKIKIPQNTLAEIAFELEILGIKLSSVFPDLDNLSKEIKYFHR</sequence>
<dbReference type="InterPro" id="IPR014966">
    <property type="entry name" value="FRG-dom"/>
</dbReference>
<feature type="domain" description="FRG" evidence="1">
    <location>
        <begin position="22"/>
        <end position="124"/>
    </location>
</feature>
<proteinExistence type="predicted"/>
<dbReference type="Pfam" id="PF08867">
    <property type="entry name" value="FRG"/>
    <property type="match status" value="1"/>
</dbReference>
<dbReference type="EMBL" id="FNZH01000002">
    <property type="protein sequence ID" value="SEJ16786.1"/>
    <property type="molecule type" value="Genomic_DNA"/>
</dbReference>
<protein>
    <submittedName>
        <fullName evidence="2">FRG domain-containing protein</fullName>
    </submittedName>
</protein>
<keyword evidence="3" id="KW-1185">Reference proteome</keyword>
<dbReference type="OrthoDB" id="9816036at2"/>
<evidence type="ECO:0000313" key="3">
    <source>
        <dbReference type="Proteomes" id="UP000199403"/>
    </source>
</evidence>
<organism evidence="2 3">
    <name type="scientific">Cyclobacterium xiamenense</name>
    <dbReference type="NCBI Taxonomy" id="1297121"/>
    <lineage>
        <taxon>Bacteria</taxon>
        <taxon>Pseudomonadati</taxon>
        <taxon>Bacteroidota</taxon>
        <taxon>Cytophagia</taxon>
        <taxon>Cytophagales</taxon>
        <taxon>Cyclobacteriaceae</taxon>
        <taxon>Cyclobacterium</taxon>
    </lineage>
</organism>
<gene>
    <name evidence="2" type="ORF">SAMN05192553_102731</name>
</gene>
<reference evidence="3" key="1">
    <citation type="submission" date="2016-10" db="EMBL/GenBank/DDBJ databases">
        <authorList>
            <person name="Varghese N."/>
            <person name="Submissions S."/>
        </authorList>
    </citation>
    <scope>NUCLEOTIDE SEQUENCE [LARGE SCALE GENOMIC DNA]</scope>
    <source>
        <strain evidence="3">IBRC-M 10761</strain>
    </source>
</reference>
<accession>A0A1H6WM15</accession>
<evidence type="ECO:0000313" key="2">
    <source>
        <dbReference type="EMBL" id="SEJ16786.1"/>
    </source>
</evidence>
<dbReference type="Proteomes" id="UP000199403">
    <property type="component" value="Unassembled WGS sequence"/>
</dbReference>
<name>A0A1H6WM15_9BACT</name>